<dbReference type="Proteomes" id="UP000182544">
    <property type="component" value="Unassembled WGS sequence"/>
</dbReference>
<name>A0A1K2IC70_9FLAO</name>
<comment type="similarity">
    <text evidence="1">Belongs to the UPF0213 family.</text>
</comment>
<dbReference type="InterPro" id="IPR050190">
    <property type="entry name" value="UPF0213_domain"/>
</dbReference>
<evidence type="ECO:0000313" key="3">
    <source>
        <dbReference type="EMBL" id="SFZ89846.1"/>
    </source>
</evidence>
<dbReference type="RefSeq" id="WP_072400253.1">
    <property type="nucleotide sequence ID" value="NZ_FPKV01000001.1"/>
</dbReference>
<keyword evidence="3" id="KW-0255">Endonuclease</keyword>
<dbReference type="Pfam" id="PF01541">
    <property type="entry name" value="GIY-YIG"/>
    <property type="match status" value="1"/>
</dbReference>
<keyword evidence="3" id="KW-0540">Nuclease</keyword>
<reference evidence="3 4" key="1">
    <citation type="submission" date="2016-10" db="EMBL/GenBank/DDBJ databases">
        <authorList>
            <person name="de Groot N.N."/>
        </authorList>
    </citation>
    <scope>NUCLEOTIDE SEQUENCE [LARGE SCALE GENOMIC DNA]</scope>
    <source>
        <strain evidence="3 4">DSM 18180</strain>
    </source>
</reference>
<dbReference type="InterPro" id="IPR035901">
    <property type="entry name" value="GIY-YIG_endonuc_sf"/>
</dbReference>
<dbReference type="Gene3D" id="3.40.1440.10">
    <property type="entry name" value="GIY-YIG endonuclease"/>
    <property type="match status" value="1"/>
</dbReference>
<dbReference type="PANTHER" id="PTHR34477">
    <property type="entry name" value="UPF0213 PROTEIN YHBQ"/>
    <property type="match status" value="1"/>
</dbReference>
<dbReference type="CDD" id="cd10448">
    <property type="entry name" value="GIY-YIG_unchar_3"/>
    <property type="match status" value="1"/>
</dbReference>
<dbReference type="SMART" id="SM00465">
    <property type="entry name" value="GIYc"/>
    <property type="match status" value="1"/>
</dbReference>
<accession>A0A1K2IC70</accession>
<dbReference type="InterPro" id="IPR000305">
    <property type="entry name" value="GIY-YIG_endonuc"/>
</dbReference>
<evidence type="ECO:0000256" key="1">
    <source>
        <dbReference type="ARBA" id="ARBA00007435"/>
    </source>
</evidence>
<sequence length="92" mass="11216">MKFSYVYILTNKYRTTFYIGVTANLPKRLEEHYHEITSKFTKKYNTKDLIYFETFSNIEQAIAKEKQLKNWHKEWKLNLINTINPTLKTLDY</sequence>
<proteinExistence type="inferred from homology"/>
<dbReference type="GO" id="GO:0004519">
    <property type="term" value="F:endonuclease activity"/>
    <property type="evidence" value="ECO:0007669"/>
    <property type="project" value="UniProtKB-KW"/>
</dbReference>
<keyword evidence="4" id="KW-1185">Reference proteome</keyword>
<dbReference type="AlphaFoldDB" id="A0A1K2IC70"/>
<dbReference type="OrthoDB" id="9807770at2"/>
<evidence type="ECO:0000259" key="2">
    <source>
        <dbReference type="PROSITE" id="PS50164"/>
    </source>
</evidence>
<gene>
    <name evidence="3" type="ORF">SAMN05428642_101595</name>
</gene>
<dbReference type="STRING" id="369401.SAMN05428642_101595"/>
<organism evidence="3 4">
    <name type="scientific">Flaviramulus basaltis</name>
    <dbReference type="NCBI Taxonomy" id="369401"/>
    <lineage>
        <taxon>Bacteria</taxon>
        <taxon>Pseudomonadati</taxon>
        <taxon>Bacteroidota</taxon>
        <taxon>Flavobacteriia</taxon>
        <taxon>Flavobacteriales</taxon>
        <taxon>Flavobacteriaceae</taxon>
        <taxon>Flaviramulus</taxon>
    </lineage>
</organism>
<evidence type="ECO:0000313" key="4">
    <source>
        <dbReference type="Proteomes" id="UP000182544"/>
    </source>
</evidence>
<keyword evidence="3" id="KW-0378">Hydrolase</keyword>
<protein>
    <submittedName>
        <fullName evidence="3">Putative endonuclease</fullName>
    </submittedName>
</protein>
<dbReference type="SUPFAM" id="SSF82771">
    <property type="entry name" value="GIY-YIG endonuclease"/>
    <property type="match status" value="1"/>
</dbReference>
<feature type="domain" description="GIY-YIG" evidence="2">
    <location>
        <begin position="2"/>
        <end position="79"/>
    </location>
</feature>
<dbReference type="PANTHER" id="PTHR34477:SF5">
    <property type="entry name" value="BSL5627 PROTEIN"/>
    <property type="match status" value="1"/>
</dbReference>
<dbReference type="PROSITE" id="PS50164">
    <property type="entry name" value="GIY_YIG"/>
    <property type="match status" value="1"/>
</dbReference>
<dbReference type="EMBL" id="FPKV01000001">
    <property type="protein sequence ID" value="SFZ89846.1"/>
    <property type="molecule type" value="Genomic_DNA"/>
</dbReference>